<proteinExistence type="predicted"/>
<dbReference type="GO" id="GO:0005634">
    <property type="term" value="C:nucleus"/>
    <property type="evidence" value="ECO:0007669"/>
    <property type="project" value="TreeGrafter"/>
</dbReference>
<dbReference type="PANTHER" id="PTHR11096:SF0">
    <property type="entry name" value="RNA 3'-TERMINAL PHOSPHATE CYCLASE"/>
    <property type="match status" value="1"/>
</dbReference>
<dbReference type="GO" id="GO:0006396">
    <property type="term" value="P:RNA processing"/>
    <property type="evidence" value="ECO:0007669"/>
    <property type="project" value="InterPro"/>
</dbReference>
<dbReference type="InterPro" id="IPR013792">
    <property type="entry name" value="RNA3'P_cycl/enolpyr_Trfase_a/b"/>
</dbReference>
<sequence>MKPIELDGRTGEGGGQLVRLAVGLAALTSQPVTITNVRGNRQGGRGGGLKSQHVTSIAWLASVTDAQTTGLSVGSKTLTFIPRRSPLQLASQGGKRKYSISAESDAASALLVLQAIFPYVLFASAEGDEPLELDISGGTNVAWSLSYEYFDQVLMPTLEERFGVQVKRELRQRGWSLGSKSRGNIWLRIHPVPQGQKLRYVPPPAYTYPDSYRVERVDVSIIVPQWAHETLQSNVVRDLGTLFPDADVHFKLLEDSRDDARWSVLLVAQSTAGIRWARDVLWSMPKKAKSRDVLVSQLSRALCKRLYEEVELGGTVDEHLQDQVVSLQALAEGLSSFPRHDDGHGADERYVDEVIDGVASLSVGAKLRKEKTHAPFGHGSGHTQTARWVISELLPKSEFYNKGDVVRGVGFSL</sequence>
<reference evidence="3 4" key="1">
    <citation type="submission" date="2016-01" db="EMBL/GenBank/DDBJ databases">
        <title>Biosynthesis of antibiotic leucinostatins and their inhibition on Phytophthora in bio-control Purpureocillium lilacinum.</title>
        <authorList>
            <person name="Wang G."/>
            <person name="Liu Z."/>
            <person name="Lin R."/>
            <person name="Li E."/>
            <person name="Mao Z."/>
            <person name="Ling J."/>
            <person name="Yin W."/>
            <person name="Xie B."/>
        </authorList>
    </citation>
    <scope>NUCLEOTIDE SEQUENCE [LARGE SCALE GENOMIC DNA]</scope>
    <source>
        <strain evidence="3">PLBJ-1</strain>
    </source>
</reference>
<dbReference type="GO" id="GO:0003963">
    <property type="term" value="F:RNA-3'-phosphate cyclase activity"/>
    <property type="evidence" value="ECO:0007669"/>
    <property type="project" value="TreeGrafter"/>
</dbReference>
<dbReference type="SUPFAM" id="SSF55205">
    <property type="entry name" value="EPT/RTPC-like"/>
    <property type="match status" value="1"/>
</dbReference>
<dbReference type="Pfam" id="PF01137">
    <property type="entry name" value="RTC"/>
    <property type="match status" value="1"/>
</dbReference>
<evidence type="ECO:0000313" key="5">
    <source>
        <dbReference type="Proteomes" id="UP001287286"/>
    </source>
</evidence>
<reference evidence="2 5" key="3">
    <citation type="journal article" date="2024" name="Microbiol. Resour. Announc.">
        <title>Genome annotations for the ascomycete fungi Trichoderma harzianum, Trichoderma aggressivum, and Purpureocillium lilacinum.</title>
        <authorList>
            <person name="Beijen E.P.W."/>
            <person name="Ohm R.A."/>
        </authorList>
    </citation>
    <scope>NUCLEOTIDE SEQUENCE [LARGE SCALE GENOMIC DNA]</scope>
    <source>
        <strain evidence="2 5">CBS 150709</strain>
    </source>
</reference>
<dbReference type="PANTHER" id="PTHR11096">
    <property type="entry name" value="RNA 3' TERMINAL PHOSPHATE CYCLASE"/>
    <property type="match status" value="1"/>
</dbReference>
<evidence type="ECO:0000313" key="4">
    <source>
        <dbReference type="Proteomes" id="UP000078240"/>
    </source>
</evidence>
<dbReference type="EMBL" id="JAWRVI010000057">
    <property type="protein sequence ID" value="KAK4083333.1"/>
    <property type="molecule type" value="Genomic_DNA"/>
</dbReference>
<dbReference type="InterPro" id="IPR023797">
    <property type="entry name" value="RNA3'_phos_cyclase_dom"/>
</dbReference>
<dbReference type="Proteomes" id="UP001287286">
    <property type="component" value="Unassembled WGS sequence"/>
</dbReference>
<keyword evidence="5" id="KW-1185">Reference proteome</keyword>
<dbReference type="InterPro" id="IPR000228">
    <property type="entry name" value="RNA3'_term_phos_cyc"/>
</dbReference>
<dbReference type="Gene3D" id="3.65.10.20">
    <property type="entry name" value="RNA 3'-terminal phosphate cyclase domain"/>
    <property type="match status" value="1"/>
</dbReference>
<accession>A0A179FR01</accession>
<dbReference type="Gene3D" id="3.30.360.20">
    <property type="entry name" value="RNA 3'-terminal phosphate cyclase, insert domain"/>
    <property type="match status" value="1"/>
</dbReference>
<name>A0A179FR01_PURLI</name>
<dbReference type="Proteomes" id="UP000078240">
    <property type="component" value="Unassembled WGS sequence"/>
</dbReference>
<feature type="domain" description="RNA 3'-terminal phosphate cyclase" evidence="1">
    <location>
        <begin position="11"/>
        <end position="337"/>
    </location>
</feature>
<evidence type="ECO:0000313" key="3">
    <source>
        <dbReference type="EMBL" id="OAQ67459.1"/>
    </source>
</evidence>
<reference evidence="2" key="2">
    <citation type="submission" date="2023-11" db="EMBL/GenBank/DDBJ databases">
        <authorList>
            <person name="Beijen E."/>
            <person name="Ohm R.A."/>
        </authorList>
    </citation>
    <scope>NUCLEOTIDE SEQUENCE</scope>
    <source>
        <strain evidence="2">CBS 150709</strain>
    </source>
</reference>
<dbReference type="AlphaFoldDB" id="A0A179FR01"/>
<organism evidence="3 4">
    <name type="scientific">Purpureocillium lilacinum</name>
    <name type="common">Paecilomyces lilacinus</name>
    <dbReference type="NCBI Taxonomy" id="33203"/>
    <lineage>
        <taxon>Eukaryota</taxon>
        <taxon>Fungi</taxon>
        <taxon>Dikarya</taxon>
        <taxon>Ascomycota</taxon>
        <taxon>Pezizomycotina</taxon>
        <taxon>Sordariomycetes</taxon>
        <taxon>Hypocreomycetidae</taxon>
        <taxon>Hypocreales</taxon>
        <taxon>Ophiocordycipitaceae</taxon>
        <taxon>Purpureocillium</taxon>
    </lineage>
</organism>
<evidence type="ECO:0000313" key="2">
    <source>
        <dbReference type="EMBL" id="KAK4083333.1"/>
    </source>
</evidence>
<dbReference type="InterPro" id="IPR036553">
    <property type="entry name" value="RPTC_insert"/>
</dbReference>
<dbReference type="InterPro" id="IPR037136">
    <property type="entry name" value="RNA3'_phos_cyclase_dom_sf"/>
</dbReference>
<gene>
    <name evidence="2" type="ORF">Purlil1_10744</name>
    <name evidence="3" type="ORF">VFPBJ_11054</name>
</gene>
<dbReference type="EMBL" id="LSBH01000012">
    <property type="protein sequence ID" value="OAQ67459.1"/>
    <property type="molecule type" value="Genomic_DNA"/>
</dbReference>
<evidence type="ECO:0000259" key="1">
    <source>
        <dbReference type="Pfam" id="PF01137"/>
    </source>
</evidence>
<comment type="caution">
    <text evidence="3">The sequence shown here is derived from an EMBL/GenBank/DDBJ whole genome shotgun (WGS) entry which is preliminary data.</text>
</comment>
<protein>
    <submittedName>
        <fullName evidence="3">RNA 3'-terminal phosphate cyclase</fullName>
    </submittedName>
</protein>